<proteinExistence type="predicted"/>
<feature type="transmembrane region" description="Helical" evidence="1">
    <location>
        <begin position="106"/>
        <end position="126"/>
    </location>
</feature>
<dbReference type="EMBL" id="BART01000789">
    <property type="protein sequence ID" value="GAG56461.1"/>
    <property type="molecule type" value="Genomic_DNA"/>
</dbReference>
<keyword evidence="1" id="KW-1133">Transmembrane helix</keyword>
<name>X1A8E4_9ZZZZ</name>
<organism evidence="2">
    <name type="scientific">marine sediment metagenome</name>
    <dbReference type="NCBI Taxonomy" id="412755"/>
    <lineage>
        <taxon>unclassified sequences</taxon>
        <taxon>metagenomes</taxon>
        <taxon>ecological metagenomes</taxon>
    </lineage>
</organism>
<sequence>MNKTKILLGVVVFGSIWGLLECVLGSYLSGRVLTGVVALGLMAATRFIYNQKGMQAGMGLVAAALMAVNPLGGCVICSVIAIVVEGAVFELVWFAFSSDIEKAESMSIKVCVGIVTAYACYTLAYVMGQIVTPLFFSEAKLQVGSLTVFIPTILSKGLVAGLIGGVVFPAVASVKQIGVSFLRSRQYYSLGSIAAATCWIVVIILCR</sequence>
<accession>X1A8E4</accession>
<dbReference type="AlphaFoldDB" id="X1A8E4"/>
<gene>
    <name evidence="2" type="ORF">S01H4_03272</name>
</gene>
<evidence type="ECO:0000256" key="1">
    <source>
        <dbReference type="SAM" id="Phobius"/>
    </source>
</evidence>
<keyword evidence="1" id="KW-0812">Transmembrane</keyword>
<feature type="transmembrane region" description="Helical" evidence="1">
    <location>
        <begin position="146"/>
        <end position="167"/>
    </location>
</feature>
<feature type="transmembrane region" description="Helical" evidence="1">
    <location>
        <begin position="61"/>
        <end position="94"/>
    </location>
</feature>
<protein>
    <submittedName>
        <fullName evidence="2">Uncharacterized protein</fullName>
    </submittedName>
</protein>
<reference evidence="2" key="1">
    <citation type="journal article" date="2014" name="Front. Microbiol.">
        <title>High frequency of phylogenetically diverse reductive dehalogenase-homologous genes in deep subseafloor sedimentary metagenomes.</title>
        <authorList>
            <person name="Kawai M."/>
            <person name="Futagami T."/>
            <person name="Toyoda A."/>
            <person name="Takaki Y."/>
            <person name="Nishi S."/>
            <person name="Hori S."/>
            <person name="Arai W."/>
            <person name="Tsubouchi T."/>
            <person name="Morono Y."/>
            <person name="Uchiyama I."/>
            <person name="Ito T."/>
            <person name="Fujiyama A."/>
            <person name="Inagaki F."/>
            <person name="Takami H."/>
        </authorList>
    </citation>
    <scope>NUCLEOTIDE SEQUENCE</scope>
    <source>
        <strain evidence="2">Expedition CK06-06</strain>
    </source>
</reference>
<evidence type="ECO:0000313" key="2">
    <source>
        <dbReference type="EMBL" id="GAG56461.1"/>
    </source>
</evidence>
<feature type="transmembrane region" description="Helical" evidence="1">
    <location>
        <begin position="32"/>
        <end position="49"/>
    </location>
</feature>
<comment type="caution">
    <text evidence="2">The sequence shown here is derived from an EMBL/GenBank/DDBJ whole genome shotgun (WGS) entry which is preliminary data.</text>
</comment>
<feature type="transmembrane region" description="Helical" evidence="1">
    <location>
        <begin position="187"/>
        <end position="206"/>
    </location>
</feature>
<keyword evidence="1" id="KW-0472">Membrane</keyword>